<evidence type="ECO:0000313" key="7">
    <source>
        <dbReference type="Proteomes" id="UP000264800"/>
    </source>
</evidence>
<keyword evidence="7" id="KW-1185">Reference proteome</keyword>
<feature type="region of interest" description="Disordered" evidence="5">
    <location>
        <begin position="270"/>
        <end position="300"/>
    </location>
</feature>
<dbReference type="CTD" id="51526"/>
<dbReference type="OMA" id="EASNDRT"/>
<dbReference type="GO" id="GO:0070301">
    <property type="term" value="P:cellular response to hydrogen peroxide"/>
    <property type="evidence" value="ECO:0007669"/>
    <property type="project" value="TreeGrafter"/>
</dbReference>
<feature type="region of interest" description="Disordered" evidence="5">
    <location>
        <begin position="214"/>
        <end position="238"/>
    </location>
</feature>
<evidence type="ECO:0000256" key="2">
    <source>
        <dbReference type="ARBA" id="ARBA00022553"/>
    </source>
</evidence>
<evidence type="ECO:0000256" key="4">
    <source>
        <dbReference type="ARBA" id="ARBA00031405"/>
    </source>
</evidence>
<sequence length="338" mass="35741">MEAGGKDCEEETLQTAFKKLRVDAESVPGAASVSEALTPRAASRVCLDSSGAKAKLGCPKDNWHCCVRKTSRGGSSRSQRRRRSKSPILHPPKFTYCSSSALSPPAGCLKHQRLSLSESAEPHPAGDEKSGSPAAPPVQSEPSSSGTPGCVSPLLFGVSPGYEASVRGAVSSPSLPEITTAAVSPRWDRERSGGVRSFCDGAEDFRSLSELHSSAEGPACSCTPSGTSDPQEEGGQEAGAQCSCRSHHQGWSGMEVYSFTGLRSVISECEGSLPSHDDAPRTVSAHSSSSSSSGSPRSCSEQARAYVDDITIEDLSGYMEYYLYIPKKMSHMAEMMYT</sequence>
<dbReference type="PANTHER" id="PTHR31383">
    <property type="entry name" value="OXIDATIVE STRESS-RESPONSE SERINE-RICH PROTEIN 1"/>
    <property type="match status" value="1"/>
</dbReference>
<dbReference type="Pfam" id="PF05604">
    <property type="entry name" value="DUF776"/>
    <property type="match status" value="1"/>
</dbReference>
<dbReference type="AlphaFoldDB" id="A0A3Q3AQD0"/>
<dbReference type="Proteomes" id="UP000264800">
    <property type="component" value="Unplaced"/>
</dbReference>
<feature type="compositionally biased region" description="Basic and acidic residues" evidence="5">
    <location>
        <begin position="120"/>
        <end position="130"/>
    </location>
</feature>
<dbReference type="InterPro" id="IPR008494">
    <property type="entry name" value="DUF776"/>
</dbReference>
<evidence type="ECO:0000256" key="3">
    <source>
        <dbReference type="ARBA" id="ARBA00029721"/>
    </source>
</evidence>
<accession>A0A3Q3AQD0</accession>
<keyword evidence="2" id="KW-0597">Phosphoprotein</keyword>
<feature type="region of interest" description="Disordered" evidence="5">
    <location>
        <begin position="59"/>
        <end position="151"/>
    </location>
</feature>
<name>A0A3Q3AQD0_KRYMA</name>
<dbReference type="GeneTree" id="ENSGT00390000018547"/>
<dbReference type="STRING" id="37003.ENSKMAP00000019083"/>
<reference evidence="6" key="1">
    <citation type="submission" date="2025-08" db="UniProtKB">
        <authorList>
            <consortium name="Ensembl"/>
        </authorList>
    </citation>
    <scope>IDENTIFICATION</scope>
</reference>
<dbReference type="KEGG" id="kmr:108250705"/>
<organism evidence="6 7">
    <name type="scientific">Kryptolebias marmoratus</name>
    <name type="common">Mangrove killifish</name>
    <name type="synonym">Rivulus marmoratus</name>
    <dbReference type="NCBI Taxonomy" id="37003"/>
    <lineage>
        <taxon>Eukaryota</taxon>
        <taxon>Metazoa</taxon>
        <taxon>Chordata</taxon>
        <taxon>Craniata</taxon>
        <taxon>Vertebrata</taxon>
        <taxon>Euteleostomi</taxon>
        <taxon>Actinopterygii</taxon>
        <taxon>Neopterygii</taxon>
        <taxon>Teleostei</taxon>
        <taxon>Neoteleostei</taxon>
        <taxon>Acanthomorphata</taxon>
        <taxon>Ovalentaria</taxon>
        <taxon>Atherinomorphae</taxon>
        <taxon>Cyprinodontiformes</taxon>
        <taxon>Rivulidae</taxon>
        <taxon>Kryptolebias</taxon>
    </lineage>
</organism>
<protein>
    <recommendedName>
        <fullName evidence="1">Oxidative stress-responsive serine-rich protein 1</fullName>
    </recommendedName>
    <alternativeName>
        <fullName evidence="4">Oxidative stress-responsive protein 1</fullName>
    </alternativeName>
    <alternativeName>
        <fullName evidence="3">Peroxide-inducible transcript 1 protein</fullName>
    </alternativeName>
</protein>
<feature type="compositionally biased region" description="Low complexity" evidence="5">
    <location>
        <begin position="284"/>
        <end position="300"/>
    </location>
</feature>
<dbReference type="GeneID" id="108250705"/>
<proteinExistence type="predicted"/>
<evidence type="ECO:0000256" key="1">
    <source>
        <dbReference type="ARBA" id="ARBA00015005"/>
    </source>
</evidence>
<reference evidence="6" key="2">
    <citation type="submission" date="2025-09" db="UniProtKB">
        <authorList>
            <consortium name="Ensembl"/>
        </authorList>
    </citation>
    <scope>IDENTIFICATION</scope>
</reference>
<evidence type="ECO:0000256" key="5">
    <source>
        <dbReference type="SAM" id="MobiDB-lite"/>
    </source>
</evidence>
<dbReference type="RefSeq" id="XP_017296195.1">
    <property type="nucleotide sequence ID" value="XM_017440706.3"/>
</dbReference>
<dbReference type="Ensembl" id="ENSKMAT00000019347.1">
    <property type="protein sequence ID" value="ENSKMAP00000019083.1"/>
    <property type="gene ID" value="ENSKMAG00000014200.1"/>
</dbReference>
<dbReference type="OrthoDB" id="10045817at2759"/>
<evidence type="ECO:0000313" key="6">
    <source>
        <dbReference type="Ensembl" id="ENSKMAP00000019083.1"/>
    </source>
</evidence>
<dbReference type="PANTHER" id="PTHR31383:SF2">
    <property type="entry name" value="OXIDATIVE STRESS-RESPONSIVE SERINE-RICH PROTEIN 1"/>
    <property type="match status" value="1"/>
</dbReference>